<evidence type="ECO:0000259" key="1">
    <source>
        <dbReference type="Pfam" id="PF13462"/>
    </source>
</evidence>
<proteinExistence type="predicted"/>
<comment type="caution">
    <text evidence="2">The sequence shown here is derived from an EMBL/GenBank/DDBJ whole genome shotgun (WGS) entry which is preliminary data.</text>
</comment>
<accession>A0ABW3UQS1</accession>
<dbReference type="EMBL" id="JBHTLU010000031">
    <property type="protein sequence ID" value="MFD1222669.1"/>
    <property type="molecule type" value="Genomic_DNA"/>
</dbReference>
<protein>
    <submittedName>
        <fullName evidence="2">Thioredoxin domain-containing protein</fullName>
    </submittedName>
</protein>
<dbReference type="Proteomes" id="UP001597180">
    <property type="component" value="Unassembled WGS sequence"/>
</dbReference>
<reference evidence="3" key="1">
    <citation type="journal article" date="2019" name="Int. J. Syst. Evol. Microbiol.">
        <title>The Global Catalogue of Microorganisms (GCM) 10K type strain sequencing project: providing services to taxonomists for standard genome sequencing and annotation.</title>
        <authorList>
            <consortium name="The Broad Institute Genomics Platform"/>
            <consortium name="The Broad Institute Genome Sequencing Center for Infectious Disease"/>
            <person name="Wu L."/>
            <person name="Ma J."/>
        </authorList>
    </citation>
    <scope>NUCLEOTIDE SEQUENCE [LARGE SCALE GENOMIC DNA]</scope>
    <source>
        <strain evidence="3">CCUG 53270</strain>
    </source>
</reference>
<dbReference type="InterPro" id="IPR012336">
    <property type="entry name" value="Thioredoxin-like_fold"/>
</dbReference>
<evidence type="ECO:0000313" key="3">
    <source>
        <dbReference type="Proteomes" id="UP001597180"/>
    </source>
</evidence>
<gene>
    <name evidence="2" type="ORF">ACFQ4B_21355</name>
</gene>
<keyword evidence="3" id="KW-1185">Reference proteome</keyword>
<feature type="domain" description="Thioredoxin-like fold" evidence="1">
    <location>
        <begin position="11"/>
        <end position="158"/>
    </location>
</feature>
<dbReference type="Pfam" id="PF13462">
    <property type="entry name" value="Thioredoxin_4"/>
    <property type="match status" value="1"/>
</dbReference>
<evidence type="ECO:0000313" key="2">
    <source>
        <dbReference type="EMBL" id="MFD1222669.1"/>
    </source>
</evidence>
<dbReference type="RefSeq" id="WP_079913334.1">
    <property type="nucleotide sequence ID" value="NZ_BAABJG010000015.1"/>
</dbReference>
<dbReference type="InterPro" id="IPR036249">
    <property type="entry name" value="Thioredoxin-like_sf"/>
</dbReference>
<dbReference type="CDD" id="cd02972">
    <property type="entry name" value="DsbA_family"/>
    <property type="match status" value="1"/>
</dbReference>
<name>A0ABW3UQS1_9BACL</name>
<organism evidence="2 3">
    <name type="scientific">Paenibacillus vulneris</name>
    <dbReference type="NCBI Taxonomy" id="1133364"/>
    <lineage>
        <taxon>Bacteria</taxon>
        <taxon>Bacillati</taxon>
        <taxon>Bacillota</taxon>
        <taxon>Bacilli</taxon>
        <taxon>Bacillales</taxon>
        <taxon>Paenibacillaceae</taxon>
        <taxon>Paenibacillus</taxon>
    </lineage>
</organism>
<dbReference type="Gene3D" id="1.10.1200.90">
    <property type="entry name" value="DsbA-like domain"/>
    <property type="match status" value="1"/>
</dbReference>
<dbReference type="Gene3D" id="3.40.30.10">
    <property type="entry name" value="Glutaredoxin"/>
    <property type="match status" value="1"/>
</dbReference>
<sequence>MTQVIENAFLSYGKENAPVKVEVFLNLACPYCATFFQAADETLTSYTENGQVQYVVKHYDKPREMLLYGTLANAFLDYKDPQRVYELMKDLFAKQSQWSESDSHSIKKLLTEEYRLQEQPDNIDLSLKITAEAIKRHVKMVPTVFINGKEFQYPVEIDASGLKQEVEQALAK</sequence>
<dbReference type="SUPFAM" id="SSF52833">
    <property type="entry name" value="Thioredoxin-like"/>
    <property type="match status" value="1"/>
</dbReference>